<organism evidence="1">
    <name type="scientific">marine sediment metagenome</name>
    <dbReference type="NCBI Taxonomy" id="412755"/>
    <lineage>
        <taxon>unclassified sequences</taxon>
        <taxon>metagenomes</taxon>
        <taxon>ecological metagenomes</taxon>
    </lineage>
</organism>
<feature type="non-terminal residue" evidence="1">
    <location>
        <position position="51"/>
    </location>
</feature>
<dbReference type="AlphaFoldDB" id="X1IR02"/>
<sequence length="51" mass="6443">MKELKDYRRWTWNCFRDSQCKQVFPWHTKNADWYQICPSLSRYKFDCYAAQ</sequence>
<accession>X1IR02</accession>
<evidence type="ECO:0000313" key="1">
    <source>
        <dbReference type="EMBL" id="GAH71685.1"/>
    </source>
</evidence>
<name>X1IR02_9ZZZZ</name>
<comment type="caution">
    <text evidence="1">The sequence shown here is derived from an EMBL/GenBank/DDBJ whole genome shotgun (WGS) entry which is preliminary data.</text>
</comment>
<protein>
    <submittedName>
        <fullName evidence="1">Uncharacterized protein</fullName>
    </submittedName>
</protein>
<gene>
    <name evidence="1" type="ORF">S03H2_53139</name>
</gene>
<reference evidence="1" key="1">
    <citation type="journal article" date="2014" name="Front. Microbiol.">
        <title>High frequency of phylogenetically diverse reductive dehalogenase-homologous genes in deep subseafloor sedimentary metagenomes.</title>
        <authorList>
            <person name="Kawai M."/>
            <person name="Futagami T."/>
            <person name="Toyoda A."/>
            <person name="Takaki Y."/>
            <person name="Nishi S."/>
            <person name="Hori S."/>
            <person name="Arai W."/>
            <person name="Tsubouchi T."/>
            <person name="Morono Y."/>
            <person name="Uchiyama I."/>
            <person name="Ito T."/>
            <person name="Fujiyama A."/>
            <person name="Inagaki F."/>
            <person name="Takami H."/>
        </authorList>
    </citation>
    <scope>NUCLEOTIDE SEQUENCE</scope>
    <source>
        <strain evidence="1">Expedition CK06-06</strain>
    </source>
</reference>
<proteinExistence type="predicted"/>
<dbReference type="EMBL" id="BARU01033811">
    <property type="protein sequence ID" value="GAH71685.1"/>
    <property type="molecule type" value="Genomic_DNA"/>
</dbReference>